<feature type="transmembrane region" description="Helical" evidence="7">
    <location>
        <begin position="133"/>
        <end position="156"/>
    </location>
</feature>
<gene>
    <name evidence="11" type="ORF">BKP35_17590</name>
</gene>
<protein>
    <submittedName>
        <fullName evidence="11">Mechanosensitive ion channel protein</fullName>
    </submittedName>
</protein>
<comment type="caution">
    <text evidence="11">The sequence shown here is derived from an EMBL/GenBank/DDBJ whole genome shotgun (WGS) entry which is preliminary data.</text>
</comment>
<evidence type="ECO:0000256" key="4">
    <source>
        <dbReference type="ARBA" id="ARBA00022692"/>
    </source>
</evidence>
<dbReference type="InterPro" id="IPR049142">
    <property type="entry name" value="MS_channel_1st"/>
</dbReference>
<dbReference type="Pfam" id="PF21088">
    <property type="entry name" value="MS_channel_1st"/>
    <property type="match status" value="1"/>
</dbReference>
<evidence type="ECO:0000256" key="1">
    <source>
        <dbReference type="ARBA" id="ARBA00004651"/>
    </source>
</evidence>
<evidence type="ECO:0000256" key="6">
    <source>
        <dbReference type="ARBA" id="ARBA00023136"/>
    </source>
</evidence>
<reference evidence="11 12" key="1">
    <citation type="submission" date="2016-10" db="EMBL/GenBank/DDBJ databases">
        <title>Draft genome sequences of four alkaliphilic bacteria belonging to the Anaerobacillus genus.</title>
        <authorList>
            <person name="Bassil N.M."/>
            <person name="Lloyd J.R."/>
        </authorList>
    </citation>
    <scope>NUCLEOTIDE SEQUENCE [LARGE SCALE GENOMIC DNA]</scope>
    <source>
        <strain evidence="11 12">DSM 15340</strain>
    </source>
</reference>
<dbReference type="RefSeq" id="WP_071314691.1">
    <property type="nucleotide sequence ID" value="NZ_MLQQ01000052.1"/>
</dbReference>
<feature type="transmembrane region" description="Helical" evidence="7">
    <location>
        <begin position="162"/>
        <end position="180"/>
    </location>
</feature>
<comment type="similarity">
    <text evidence="2">Belongs to the MscS (TC 1.A.23) family.</text>
</comment>
<dbReference type="InterPro" id="IPR011014">
    <property type="entry name" value="MscS_channel_TM-2"/>
</dbReference>
<evidence type="ECO:0000256" key="2">
    <source>
        <dbReference type="ARBA" id="ARBA00008017"/>
    </source>
</evidence>
<feature type="domain" description="Mechanosensitive ion channel MscS C-terminal" evidence="9">
    <location>
        <begin position="255"/>
        <end position="341"/>
    </location>
</feature>
<dbReference type="AlphaFoldDB" id="A0A1S2L838"/>
<dbReference type="Proteomes" id="UP000180098">
    <property type="component" value="Unassembled WGS sequence"/>
</dbReference>
<dbReference type="PANTHER" id="PTHR43634">
    <property type="entry name" value="OW CONDUCTANCE MECHANOSENSITIVE CHANNEL"/>
    <property type="match status" value="1"/>
</dbReference>
<accession>A0A1S2L838</accession>
<dbReference type="InterPro" id="IPR049278">
    <property type="entry name" value="MS_channel_C"/>
</dbReference>
<dbReference type="InterPro" id="IPR006685">
    <property type="entry name" value="MscS_channel_2nd"/>
</dbReference>
<evidence type="ECO:0000256" key="7">
    <source>
        <dbReference type="SAM" id="Phobius"/>
    </source>
</evidence>
<dbReference type="PANTHER" id="PTHR43634:SF2">
    <property type="entry name" value="LOW CONDUCTANCE MECHANOSENSITIVE CHANNEL YNAI"/>
    <property type="match status" value="1"/>
</dbReference>
<dbReference type="GO" id="GO:0005886">
    <property type="term" value="C:plasma membrane"/>
    <property type="evidence" value="ECO:0007669"/>
    <property type="project" value="UniProtKB-SubCell"/>
</dbReference>
<evidence type="ECO:0000313" key="12">
    <source>
        <dbReference type="Proteomes" id="UP000180098"/>
    </source>
</evidence>
<feature type="domain" description="Mechanosensitive ion channel MscS" evidence="8">
    <location>
        <begin position="182"/>
        <end position="249"/>
    </location>
</feature>
<evidence type="ECO:0000256" key="3">
    <source>
        <dbReference type="ARBA" id="ARBA00022475"/>
    </source>
</evidence>
<dbReference type="Pfam" id="PF21082">
    <property type="entry name" value="MS_channel_3rd"/>
    <property type="match status" value="1"/>
</dbReference>
<name>A0A1S2L838_9BACI</name>
<evidence type="ECO:0000259" key="9">
    <source>
        <dbReference type="Pfam" id="PF21082"/>
    </source>
</evidence>
<dbReference type="Gene3D" id="1.10.287.1260">
    <property type="match status" value="1"/>
</dbReference>
<keyword evidence="5 7" id="KW-1133">Transmembrane helix</keyword>
<keyword evidence="12" id="KW-1185">Reference proteome</keyword>
<feature type="transmembrane region" description="Helical" evidence="7">
    <location>
        <begin position="18"/>
        <end position="35"/>
    </location>
</feature>
<dbReference type="InterPro" id="IPR011066">
    <property type="entry name" value="MscS_channel_C_sf"/>
</dbReference>
<dbReference type="SUPFAM" id="SSF50182">
    <property type="entry name" value="Sm-like ribonucleoproteins"/>
    <property type="match status" value="1"/>
</dbReference>
<dbReference type="Gene3D" id="3.30.70.100">
    <property type="match status" value="1"/>
</dbReference>
<organism evidence="11 12">
    <name type="scientific">Anaerobacillus arseniciselenatis</name>
    <dbReference type="NCBI Taxonomy" id="85682"/>
    <lineage>
        <taxon>Bacteria</taxon>
        <taxon>Bacillati</taxon>
        <taxon>Bacillota</taxon>
        <taxon>Bacilli</taxon>
        <taxon>Bacillales</taxon>
        <taxon>Bacillaceae</taxon>
        <taxon>Anaerobacillus</taxon>
    </lineage>
</organism>
<keyword evidence="6 7" id="KW-0472">Membrane</keyword>
<comment type="subcellular location">
    <subcellularLocation>
        <location evidence="1">Cell membrane</location>
        <topology evidence="1">Multi-pass membrane protein</topology>
    </subcellularLocation>
</comment>
<dbReference type="GO" id="GO:0055085">
    <property type="term" value="P:transmembrane transport"/>
    <property type="evidence" value="ECO:0007669"/>
    <property type="project" value="InterPro"/>
</dbReference>
<dbReference type="InterPro" id="IPR010920">
    <property type="entry name" value="LSM_dom_sf"/>
</dbReference>
<evidence type="ECO:0000256" key="5">
    <source>
        <dbReference type="ARBA" id="ARBA00022989"/>
    </source>
</evidence>
<sequence length="362" mass="41213">MIEQFLSRYEWLTQWEEIGIALAIFIIFHVFRKVFTKYFFKLLLKLAKKSPTEFLTNVFVAFEGPLRLFFVGLGFYLSLMYLPLEQKTDDLILQIYRSFIILLIGYGLFNLSASSSVMFRRVSSKLDIEVDEILLPFLSKLTRLVIIALMVSIIAGEWGYDVNGFVAGLGLGGLAFALAAQDAIKNLFGGVVIITEKPFSIGDWIKTPSVEGTVEEITFRSTKVRTFADAIVTVPNSTLSNEPITNWTKMGKRQITFHLGVTYSTPKEKLERCVQKIEAMLKSHSDIDQDLIFVRFDKFDDSSLGIFLYFFTKTTVWGEFLSVKEDVNFKIMEILEEEGVSVAFPSRSIYLELTDKNKGSLE</sequence>
<dbReference type="EMBL" id="MLQQ01000052">
    <property type="protein sequence ID" value="OIJ08531.1"/>
    <property type="molecule type" value="Genomic_DNA"/>
</dbReference>
<dbReference type="OrthoDB" id="9809206at2"/>
<evidence type="ECO:0000313" key="11">
    <source>
        <dbReference type="EMBL" id="OIJ08531.1"/>
    </source>
</evidence>
<keyword evidence="4 7" id="KW-0812">Transmembrane</keyword>
<dbReference type="Pfam" id="PF00924">
    <property type="entry name" value="MS_channel_2nd"/>
    <property type="match status" value="1"/>
</dbReference>
<evidence type="ECO:0000259" key="8">
    <source>
        <dbReference type="Pfam" id="PF00924"/>
    </source>
</evidence>
<feature type="domain" description="Mechanosensitive ion channel transmembrane helices 2/3" evidence="10">
    <location>
        <begin position="140"/>
        <end position="181"/>
    </location>
</feature>
<feature type="transmembrane region" description="Helical" evidence="7">
    <location>
        <begin position="55"/>
        <end position="79"/>
    </location>
</feature>
<dbReference type="InterPro" id="IPR023408">
    <property type="entry name" value="MscS_beta-dom_sf"/>
</dbReference>
<dbReference type="Gene3D" id="2.30.30.60">
    <property type="match status" value="1"/>
</dbReference>
<dbReference type="SUPFAM" id="SSF82861">
    <property type="entry name" value="Mechanosensitive channel protein MscS (YggB), transmembrane region"/>
    <property type="match status" value="1"/>
</dbReference>
<dbReference type="SUPFAM" id="SSF82689">
    <property type="entry name" value="Mechanosensitive channel protein MscS (YggB), C-terminal domain"/>
    <property type="match status" value="1"/>
</dbReference>
<proteinExistence type="inferred from homology"/>
<keyword evidence="3" id="KW-1003">Cell membrane</keyword>
<evidence type="ECO:0000259" key="10">
    <source>
        <dbReference type="Pfam" id="PF21088"/>
    </source>
</evidence>
<feature type="transmembrane region" description="Helical" evidence="7">
    <location>
        <begin position="91"/>
        <end position="112"/>
    </location>
</feature>
<dbReference type="InterPro" id="IPR045042">
    <property type="entry name" value="YnaI-like"/>
</dbReference>